<keyword evidence="10" id="KW-0472">Membrane</keyword>
<feature type="compositionally biased region" description="Low complexity" evidence="9">
    <location>
        <begin position="163"/>
        <end position="187"/>
    </location>
</feature>
<evidence type="ECO:0000256" key="2">
    <source>
        <dbReference type="ARBA" id="ARBA00004613"/>
    </source>
</evidence>
<evidence type="ECO:0000256" key="6">
    <source>
        <dbReference type="ARBA" id="ARBA00022801"/>
    </source>
</evidence>
<dbReference type="CDD" id="cd00707">
    <property type="entry name" value="Pancreat_lipase_like"/>
    <property type="match status" value="2"/>
</dbReference>
<evidence type="ECO:0000256" key="10">
    <source>
        <dbReference type="SAM" id="Phobius"/>
    </source>
</evidence>
<evidence type="ECO:0000256" key="5">
    <source>
        <dbReference type="ARBA" id="ARBA00022525"/>
    </source>
</evidence>
<dbReference type="InterPro" id="IPR013818">
    <property type="entry name" value="Lipase"/>
</dbReference>
<evidence type="ECO:0000313" key="13">
    <source>
        <dbReference type="Proteomes" id="UP000826195"/>
    </source>
</evidence>
<reference evidence="12 13" key="1">
    <citation type="journal article" date="2021" name="J. Hered.">
        <title>A chromosome-level genome assembly of the parasitoid wasp, Cotesia glomerata (Hymenoptera: Braconidae).</title>
        <authorList>
            <person name="Pinto B.J."/>
            <person name="Weis J.J."/>
            <person name="Gamble T."/>
            <person name="Ode P.J."/>
            <person name="Paul R."/>
            <person name="Zaspel J.M."/>
        </authorList>
    </citation>
    <scope>NUCLEOTIDE SEQUENCE [LARGE SCALE GENOMIC DNA]</scope>
    <source>
        <strain evidence="12">CgM1</strain>
    </source>
</reference>
<evidence type="ECO:0000313" key="12">
    <source>
        <dbReference type="EMBL" id="KAH0550308.1"/>
    </source>
</evidence>
<dbReference type="FunFam" id="3.40.50.1820:FF:000033">
    <property type="entry name" value="Pancreatic triacylglycerol lipase"/>
    <property type="match status" value="1"/>
</dbReference>
<dbReference type="GO" id="GO:0005615">
    <property type="term" value="C:extracellular space"/>
    <property type="evidence" value="ECO:0007669"/>
    <property type="project" value="TreeGrafter"/>
</dbReference>
<keyword evidence="10" id="KW-0812">Transmembrane</keyword>
<dbReference type="Gene3D" id="3.40.50.1820">
    <property type="entry name" value="alpha/beta hydrolase"/>
    <property type="match status" value="2"/>
</dbReference>
<dbReference type="InterPro" id="IPR029058">
    <property type="entry name" value="AB_hydrolase_fold"/>
</dbReference>
<comment type="catalytic activity">
    <reaction evidence="1">
        <text>a 1,2-diacyl-sn-glycero-3-phosphocholine + H2O = a 2-acyl-sn-glycero-3-phosphocholine + a fatty acid + H(+)</text>
        <dbReference type="Rhea" id="RHEA:18689"/>
        <dbReference type="ChEBI" id="CHEBI:15377"/>
        <dbReference type="ChEBI" id="CHEBI:15378"/>
        <dbReference type="ChEBI" id="CHEBI:28868"/>
        <dbReference type="ChEBI" id="CHEBI:57643"/>
        <dbReference type="ChEBI" id="CHEBI:57875"/>
        <dbReference type="EC" id="3.1.1.32"/>
    </reaction>
</comment>
<dbReference type="Proteomes" id="UP000826195">
    <property type="component" value="Unassembled WGS sequence"/>
</dbReference>
<sequence>MTSTTVFRRIVVAFTFLILILVVSLTVLFYLYHHQDENTSITKTNTSLKNYSEVKNIHHNGRCAPSNSNSRFKNSINSDNIKLEIPEVELKNNEASIDNSNTTESIEVKILPISMIDDENSTEDDITEVLKPIEPEVSSDVTFKDNQENNEEIQPSALKNDTESVSTTLTTTTTTSTTTTTKTSTTSAPIDDDKNITDDEDNSEKEATKDDAKCFDEFDYLSIPISWYHLVYRPFNLFPLSRYIINTTFALYTRSNTTKGQILNKGNCYFENKWNFDSKQKTKFIIHGYFESSSTNWVKDMKNELLEYDDYNVITVNGAKGSSMAIMYTQAVANTRIVGLEIAYFIKYLHAKHKLKLDDVHLIGHSLGAHTAGYAGEKLQGKIGRLSALDPAKPDFENMSSDVRLDPTDAQFVDVIHTSSRGFFRIGINHPCGHLDFYPNNGDDQPGCASIILAMVCNHLRAVKLFTESINSNCQFTAYECDSYDNFIEGECFSYKNNNSLSYAIMGYHADKSLALKQRSVVGKSITDSLIGSKFFISTGDRNPFCQTQYIIAIQLTKPSQAKKYTHGLINVTLHGDDGIIHNMQLTLNDNRLSLRYGETAKVVAVPPASFKGDIGRIRKVELTWTCSKMFFLFCCFSCYDPLYVEKIIVEKPDLLGRGINKANFLSTLDPVQGSQNYTEIISGSSETFVDDYEKYKDKQITLETNPVVSTLNLNITEEKINNFNKTLDKKDDNNNINLEKFNGKSTDEENKNTLITHDEKTKLENNNYNINIENTSSRVKPVSMENFERKRINFNIQEIDDPEIKEVIPKIENRYFLNDITRNSVANNNDNQKVSGIKNSLEETTIDSQALQLIKSVINDNETTEAIHDYVKTIKNTEFSVKDKNTETNMTDLNIYNKNSNVTETTINVLDADRSKESLSSGLIMNKTKIPNSDDIISTERNLTTQTDNIPSISTITNETTTEKSRDDMITIETIKLSINEVIKNESIFNTTNEETAHDRKDNDIKTKERIELSNGENITTIETNLDTKSDDQDLLLVASTITKKITFADNDNVNAAINNSVIGNLKPNFSLSLNTSEESEVKSLDLHSELNFGTAENISTSFGTTKENILINKNDSTGLNLKTSNINSNKQNLSSVLDFKKTNNTEITSNDIMTTEKTRLFTEDNKSNITSLYSIKDNVESNTPFIKINKEETTTEKIGTNDNTSDKSRLLINGSITSRDLIIVTPTSIDSEDININKRTEIASGNLNGSNLYFNYESDRVIIITPTIINGKNILNKDQNTSIGIKQTLDSNLKNSTNNDGNELNNPEISSLAMDYCSIFDDNTTDDKIQVFETFLIRLFVTDEDNKKCYGKLGCLSITPTWYHILNRNLNKLPLPREVINTSIIIYTREDPTEGQVIIMSKKELVELINFNSKRKTKFIIHGFDSSPHEAWVENMKNELLQHDDFNVIVIDWTGGSSTLYAQAAGNARLVGLEIAYLIERLQIKCELKLNDVHLIGHSLGAHIAGYAGEKLHGEIGRISGLDPAMPDFKKMPIHVRLDPTDAKLVDVIHTDSLGFIPLGIYQPCGHLDFYPNNGDDQPGCSESSLGIICDHTRATKLFTESINSKCQFIAHECPRYEDFIEGKCFLCNSTNSVNCGIMGYHADKSPALLRKLTPEESAVSPTKFFISTGDKNPYCRRHYRITIKLARPVIAKMFMQGLINVTFYGDNGIINNMELTPNGRRIKLTHGSTKRIIALPPENAEYSIGKIHKVELSWIYDSKFTDFLYSCIFCNDVLYVDSIVVDILELIPERKKREMELSNELCSIQGPKKYAAISSGSSAPFVDNCY</sequence>
<keyword evidence="10" id="KW-1133">Transmembrane helix</keyword>
<feature type="domain" description="Lipase" evidence="11">
    <location>
        <begin position="232"/>
        <end position="515"/>
    </location>
</feature>
<dbReference type="PANTHER" id="PTHR11610:SF173">
    <property type="entry name" value="LIPASE DOMAIN-CONTAINING PROTEIN-RELATED"/>
    <property type="match status" value="1"/>
</dbReference>
<evidence type="ECO:0000256" key="9">
    <source>
        <dbReference type="SAM" id="MobiDB-lite"/>
    </source>
</evidence>
<keyword evidence="6" id="KW-0378">Hydrolase</keyword>
<dbReference type="PRINTS" id="PR00821">
    <property type="entry name" value="TAGLIPASE"/>
</dbReference>
<accession>A0AAV7HZ19</accession>
<dbReference type="InterPro" id="IPR033906">
    <property type="entry name" value="Lipase_N"/>
</dbReference>
<protein>
    <recommendedName>
        <fullName evidence="4">phospholipase A1</fullName>
        <ecNumber evidence="4">3.1.1.32</ecNumber>
    </recommendedName>
</protein>
<comment type="similarity">
    <text evidence="3 8">Belongs to the AB hydrolase superfamily. Lipase family.</text>
</comment>
<dbReference type="InterPro" id="IPR000734">
    <property type="entry name" value="TAG_lipase"/>
</dbReference>
<evidence type="ECO:0000256" key="8">
    <source>
        <dbReference type="RuleBase" id="RU004262"/>
    </source>
</evidence>
<evidence type="ECO:0000259" key="11">
    <source>
        <dbReference type="Pfam" id="PF00151"/>
    </source>
</evidence>
<feature type="domain" description="Lipase" evidence="11">
    <location>
        <begin position="1350"/>
        <end position="1677"/>
    </location>
</feature>
<dbReference type="Pfam" id="PF00151">
    <property type="entry name" value="Lipase"/>
    <property type="match status" value="2"/>
</dbReference>
<dbReference type="GO" id="GO:0016042">
    <property type="term" value="P:lipid catabolic process"/>
    <property type="evidence" value="ECO:0007669"/>
    <property type="project" value="TreeGrafter"/>
</dbReference>
<keyword evidence="5" id="KW-0964">Secreted</keyword>
<comment type="caution">
    <text evidence="12">The sequence shown here is derived from an EMBL/GenBank/DDBJ whole genome shotgun (WGS) entry which is preliminary data.</text>
</comment>
<evidence type="ECO:0000256" key="7">
    <source>
        <dbReference type="ARBA" id="ARBA00023157"/>
    </source>
</evidence>
<evidence type="ECO:0000256" key="1">
    <source>
        <dbReference type="ARBA" id="ARBA00000111"/>
    </source>
</evidence>
<evidence type="ECO:0000256" key="3">
    <source>
        <dbReference type="ARBA" id="ARBA00010701"/>
    </source>
</evidence>
<keyword evidence="13" id="KW-1185">Reference proteome</keyword>
<dbReference type="GO" id="GO:0017171">
    <property type="term" value="F:serine hydrolase activity"/>
    <property type="evidence" value="ECO:0007669"/>
    <property type="project" value="TreeGrafter"/>
</dbReference>
<feature type="transmembrane region" description="Helical" evidence="10">
    <location>
        <begin position="12"/>
        <end position="32"/>
    </location>
</feature>
<dbReference type="EMBL" id="JAHXZJ010001864">
    <property type="protein sequence ID" value="KAH0550308.1"/>
    <property type="molecule type" value="Genomic_DNA"/>
</dbReference>
<dbReference type="SUPFAM" id="SSF53474">
    <property type="entry name" value="alpha/beta-Hydrolases"/>
    <property type="match status" value="2"/>
</dbReference>
<keyword evidence="7" id="KW-1015">Disulfide bond</keyword>
<proteinExistence type="inferred from homology"/>
<evidence type="ECO:0000256" key="4">
    <source>
        <dbReference type="ARBA" id="ARBA00013179"/>
    </source>
</evidence>
<gene>
    <name evidence="12" type="ORF">KQX54_018614</name>
</gene>
<feature type="region of interest" description="Disordered" evidence="9">
    <location>
        <begin position="138"/>
        <end position="208"/>
    </location>
</feature>
<comment type="subcellular location">
    <subcellularLocation>
        <location evidence="2">Secreted</location>
    </subcellularLocation>
</comment>
<name>A0AAV7HZ19_COTGL</name>
<dbReference type="PANTHER" id="PTHR11610">
    <property type="entry name" value="LIPASE"/>
    <property type="match status" value="1"/>
</dbReference>
<dbReference type="PRINTS" id="PR00823">
    <property type="entry name" value="PANCLIPASE"/>
</dbReference>
<organism evidence="12 13">
    <name type="scientific">Cotesia glomerata</name>
    <name type="common">Lepidopteran parasitic wasp</name>
    <name type="synonym">Apanteles glomeratus</name>
    <dbReference type="NCBI Taxonomy" id="32391"/>
    <lineage>
        <taxon>Eukaryota</taxon>
        <taxon>Metazoa</taxon>
        <taxon>Ecdysozoa</taxon>
        <taxon>Arthropoda</taxon>
        <taxon>Hexapoda</taxon>
        <taxon>Insecta</taxon>
        <taxon>Pterygota</taxon>
        <taxon>Neoptera</taxon>
        <taxon>Endopterygota</taxon>
        <taxon>Hymenoptera</taxon>
        <taxon>Apocrita</taxon>
        <taxon>Ichneumonoidea</taxon>
        <taxon>Braconidae</taxon>
        <taxon>Microgastrinae</taxon>
        <taxon>Cotesia</taxon>
    </lineage>
</organism>
<dbReference type="GO" id="GO:0004806">
    <property type="term" value="F:triacylglycerol lipase activity"/>
    <property type="evidence" value="ECO:0007669"/>
    <property type="project" value="InterPro"/>
</dbReference>
<dbReference type="GO" id="GO:0008970">
    <property type="term" value="F:phospholipase A1 activity"/>
    <property type="evidence" value="ECO:0007669"/>
    <property type="project" value="UniProtKB-EC"/>
</dbReference>
<dbReference type="EC" id="3.1.1.32" evidence="4"/>
<dbReference type="InterPro" id="IPR002331">
    <property type="entry name" value="Lipase_panc"/>
</dbReference>